<keyword evidence="5" id="KW-1185">Reference proteome</keyword>
<accession>A0ABT7DR68</accession>
<proteinExistence type="predicted"/>
<dbReference type="RefSeq" id="WP_284098854.1">
    <property type="nucleotide sequence ID" value="NZ_JARRAF010000001.1"/>
</dbReference>
<protein>
    <submittedName>
        <fullName evidence="4">Alpha/beta fold hydrolase</fullName>
    </submittedName>
</protein>
<evidence type="ECO:0000313" key="4">
    <source>
        <dbReference type="EMBL" id="MDK2122571.1"/>
    </source>
</evidence>
<reference evidence="4" key="1">
    <citation type="submission" date="2023-03" db="EMBL/GenBank/DDBJ databases">
        <title>Chitinimonas shenzhenensis gen. nov., sp. nov., a novel member of family Burkholderiaceae isolated from activated sludge collected in Shen Zhen, China.</title>
        <authorList>
            <person name="Wang X."/>
        </authorList>
    </citation>
    <scope>NUCLEOTIDE SEQUENCE</scope>
    <source>
        <strain evidence="4">DQS-5</strain>
    </source>
</reference>
<organism evidence="4 5">
    <name type="scientific">Parachitinimonas caeni</name>
    <dbReference type="NCBI Taxonomy" id="3031301"/>
    <lineage>
        <taxon>Bacteria</taxon>
        <taxon>Pseudomonadati</taxon>
        <taxon>Pseudomonadota</taxon>
        <taxon>Betaproteobacteria</taxon>
        <taxon>Neisseriales</taxon>
        <taxon>Chitinibacteraceae</taxon>
        <taxon>Parachitinimonas</taxon>
    </lineage>
</organism>
<evidence type="ECO:0000256" key="1">
    <source>
        <dbReference type="ARBA" id="ARBA00022679"/>
    </source>
</evidence>
<dbReference type="InterPro" id="IPR010941">
    <property type="entry name" value="PhaC_N"/>
</dbReference>
<keyword evidence="1" id="KW-0808">Transferase</keyword>
<gene>
    <name evidence="4" type="ORF">PZA18_00745</name>
</gene>
<keyword evidence="4" id="KW-0378">Hydrolase</keyword>
<sequence length="573" mass="65535">MPTSHWLEQQEVRLSALRRELRQRYDPFGLIGIWQRAQAAWLAHPKELALAVTRLQYDLLTLNSHGLARLLGQPDTDVFPQNPEDQRFSEPVWSESPYWDYLKESYLMSTRWIQDMLYESPGLTDKERRMAAFWLRQWLNAVAPTNFLLTNPTALAKARESQGASLLQGLQNFAADMQTGDVRMTDRSPFKVGENLATTPGAVVFQNHLLEVIHYSPTTPQVHAMPLVLVSPWINKYYILDLTPAKSLVRYLVAQGFNVFITSWKNPTPEMADITFDDYIVDGIDKIVEVARSVGKSEKVGALGYCIGGTLLSIYMAWCNRRDPDKVPVAHWTLMTTLVDFGKPGDIEVFIDEDGLDFIDRKMEDKGFLSGQEMASSFRMLRPNSLIWNYWVKSYLLGETPPAMDVLYWNTDLTRMPRAMHRYYLREFYLNNRVVEADSLVLAGHPIDLGQISQPLFIVAAEEDHITPWRETYKITQLIKGPAQFTLSTSGHILGMINPPVDPPKRSYWQADAKPTPLPEDWFGKTTKTPGSWWPSWIEWLRPRCGEMISPLPAANRAYPKLSDAPGTYVFEI</sequence>
<dbReference type="Proteomes" id="UP001172778">
    <property type="component" value="Unassembled WGS sequence"/>
</dbReference>
<dbReference type="InterPro" id="IPR051321">
    <property type="entry name" value="PHA/PHB_synthase"/>
</dbReference>
<dbReference type="PANTHER" id="PTHR36837">
    <property type="entry name" value="POLY(3-HYDROXYALKANOATE) POLYMERASE SUBUNIT PHAC"/>
    <property type="match status" value="1"/>
</dbReference>
<evidence type="ECO:0000256" key="2">
    <source>
        <dbReference type="ARBA" id="ARBA00023315"/>
    </source>
</evidence>
<dbReference type="Gene3D" id="3.40.50.1820">
    <property type="entry name" value="alpha/beta hydrolase"/>
    <property type="match status" value="1"/>
</dbReference>
<name>A0ABT7DR68_9NEIS</name>
<evidence type="ECO:0000259" key="3">
    <source>
        <dbReference type="Pfam" id="PF07167"/>
    </source>
</evidence>
<evidence type="ECO:0000313" key="5">
    <source>
        <dbReference type="Proteomes" id="UP001172778"/>
    </source>
</evidence>
<feature type="domain" description="Poly-beta-hydroxybutyrate polymerase N-terminal" evidence="3">
    <location>
        <begin position="84"/>
        <end position="252"/>
    </location>
</feature>
<dbReference type="Pfam" id="PF07167">
    <property type="entry name" value="PhaC_N"/>
    <property type="match status" value="1"/>
</dbReference>
<dbReference type="PANTHER" id="PTHR36837:SF5">
    <property type="entry name" value="POLY-3-HYDROXYBUTYRATE SYNTHASE"/>
    <property type="match status" value="1"/>
</dbReference>
<keyword evidence="2" id="KW-0012">Acyltransferase</keyword>
<dbReference type="GO" id="GO:0016787">
    <property type="term" value="F:hydrolase activity"/>
    <property type="evidence" value="ECO:0007669"/>
    <property type="project" value="UniProtKB-KW"/>
</dbReference>
<dbReference type="EMBL" id="JARRAF010000001">
    <property type="protein sequence ID" value="MDK2122571.1"/>
    <property type="molecule type" value="Genomic_DNA"/>
</dbReference>
<dbReference type="SUPFAM" id="SSF53474">
    <property type="entry name" value="alpha/beta-Hydrolases"/>
    <property type="match status" value="1"/>
</dbReference>
<dbReference type="InterPro" id="IPR029058">
    <property type="entry name" value="AB_hydrolase_fold"/>
</dbReference>
<comment type="caution">
    <text evidence="4">The sequence shown here is derived from an EMBL/GenBank/DDBJ whole genome shotgun (WGS) entry which is preliminary data.</text>
</comment>